<evidence type="ECO:0000256" key="1">
    <source>
        <dbReference type="ARBA" id="ARBA00001947"/>
    </source>
</evidence>
<evidence type="ECO:0000256" key="7">
    <source>
        <dbReference type="ARBA" id="ARBA00022723"/>
    </source>
</evidence>
<name>A0A1G2ARY6_9BACT</name>
<keyword evidence="11" id="KW-0482">Metalloprotease</keyword>
<dbReference type="InterPro" id="IPR008915">
    <property type="entry name" value="Peptidase_M50"/>
</dbReference>
<gene>
    <name evidence="15" type="ORF">A3B74_02625</name>
</gene>
<dbReference type="PANTHER" id="PTHR35864:SF1">
    <property type="entry name" value="ZINC METALLOPROTEASE YWHC-RELATED"/>
    <property type="match status" value="1"/>
</dbReference>
<dbReference type="Proteomes" id="UP000177165">
    <property type="component" value="Unassembled WGS sequence"/>
</dbReference>
<evidence type="ECO:0000256" key="2">
    <source>
        <dbReference type="ARBA" id="ARBA00004651"/>
    </source>
</evidence>
<comment type="caution">
    <text evidence="15">The sequence shown here is derived from an EMBL/GenBank/DDBJ whole genome shotgun (WGS) entry which is preliminary data.</text>
</comment>
<protein>
    <recommendedName>
        <fullName evidence="14">Peptidase M50 domain-containing protein</fullName>
    </recommendedName>
</protein>
<proteinExistence type="inferred from homology"/>
<dbReference type="GO" id="GO:0005886">
    <property type="term" value="C:plasma membrane"/>
    <property type="evidence" value="ECO:0007669"/>
    <property type="project" value="UniProtKB-SubCell"/>
</dbReference>
<dbReference type="AlphaFoldDB" id="A0A1G2ARY6"/>
<dbReference type="EMBL" id="MHKB01000008">
    <property type="protein sequence ID" value="OGY79643.1"/>
    <property type="molecule type" value="Genomic_DNA"/>
</dbReference>
<dbReference type="GO" id="GO:0046872">
    <property type="term" value="F:metal ion binding"/>
    <property type="evidence" value="ECO:0007669"/>
    <property type="project" value="UniProtKB-KW"/>
</dbReference>
<evidence type="ECO:0000256" key="11">
    <source>
        <dbReference type="ARBA" id="ARBA00023049"/>
    </source>
</evidence>
<reference evidence="15 16" key="1">
    <citation type="journal article" date="2016" name="Nat. Commun.">
        <title>Thousands of microbial genomes shed light on interconnected biogeochemical processes in an aquifer system.</title>
        <authorList>
            <person name="Anantharaman K."/>
            <person name="Brown C.T."/>
            <person name="Hug L.A."/>
            <person name="Sharon I."/>
            <person name="Castelle C.J."/>
            <person name="Probst A.J."/>
            <person name="Thomas B.C."/>
            <person name="Singh A."/>
            <person name="Wilkins M.J."/>
            <person name="Karaoz U."/>
            <person name="Brodie E.L."/>
            <person name="Williams K.H."/>
            <person name="Hubbard S.S."/>
            <person name="Banfield J.F."/>
        </authorList>
    </citation>
    <scope>NUCLEOTIDE SEQUENCE [LARGE SCALE GENOMIC DNA]</scope>
</reference>
<keyword evidence="4" id="KW-1003">Cell membrane</keyword>
<dbReference type="Pfam" id="PF02163">
    <property type="entry name" value="Peptidase_M50"/>
    <property type="match status" value="1"/>
</dbReference>
<feature type="domain" description="Peptidase M50" evidence="14">
    <location>
        <begin position="127"/>
        <end position="178"/>
    </location>
</feature>
<evidence type="ECO:0000256" key="5">
    <source>
        <dbReference type="ARBA" id="ARBA00022670"/>
    </source>
</evidence>
<keyword evidence="8" id="KW-0378">Hydrolase</keyword>
<dbReference type="InterPro" id="IPR052348">
    <property type="entry name" value="Metallopeptidase_M50B"/>
</dbReference>
<comment type="similarity">
    <text evidence="3">Belongs to the peptidase M50B family.</text>
</comment>
<keyword evidence="5" id="KW-0645">Protease</keyword>
<feature type="transmembrane region" description="Helical" evidence="13">
    <location>
        <begin position="92"/>
        <end position="115"/>
    </location>
</feature>
<keyword evidence="7" id="KW-0479">Metal-binding</keyword>
<keyword evidence="9" id="KW-0862">Zinc</keyword>
<evidence type="ECO:0000256" key="12">
    <source>
        <dbReference type="ARBA" id="ARBA00023136"/>
    </source>
</evidence>
<accession>A0A1G2ARY6</accession>
<sequence length="211" mass="23466">MGLTYLFSEPSLFLIWILAVIFGITIHEFSHALAGHLQGDRTAEQAGRLTLNPLAHVDYLGLILLILVGFGWGKPVPFNPYALRNKRFGPALVGLAGPFANLIAVIIFAFALKLLWNQTELGQGNLLLRFILSLLQINLVLLLFNLIPIPPLDGSKLLYSFLPYSKNHIIEFLERYGAILLLVFIIVGGSLLQTVISFVYNFIIERIVLGI</sequence>
<feature type="transmembrane region" description="Helical" evidence="13">
    <location>
        <begin position="176"/>
        <end position="203"/>
    </location>
</feature>
<evidence type="ECO:0000313" key="15">
    <source>
        <dbReference type="EMBL" id="OGY79643.1"/>
    </source>
</evidence>
<dbReference type="InterPro" id="IPR044537">
    <property type="entry name" value="Rip2-like"/>
</dbReference>
<dbReference type="GO" id="GO:0008237">
    <property type="term" value="F:metallopeptidase activity"/>
    <property type="evidence" value="ECO:0007669"/>
    <property type="project" value="UniProtKB-KW"/>
</dbReference>
<evidence type="ECO:0000256" key="10">
    <source>
        <dbReference type="ARBA" id="ARBA00022989"/>
    </source>
</evidence>
<evidence type="ECO:0000256" key="13">
    <source>
        <dbReference type="SAM" id="Phobius"/>
    </source>
</evidence>
<evidence type="ECO:0000256" key="4">
    <source>
        <dbReference type="ARBA" id="ARBA00022475"/>
    </source>
</evidence>
<dbReference type="STRING" id="1798540.A3B74_02625"/>
<comment type="cofactor">
    <cofactor evidence="1">
        <name>Zn(2+)</name>
        <dbReference type="ChEBI" id="CHEBI:29105"/>
    </cofactor>
</comment>
<keyword evidence="10 13" id="KW-1133">Transmembrane helix</keyword>
<evidence type="ECO:0000256" key="8">
    <source>
        <dbReference type="ARBA" id="ARBA00022801"/>
    </source>
</evidence>
<keyword evidence="6 13" id="KW-0812">Transmembrane</keyword>
<comment type="subcellular location">
    <subcellularLocation>
        <location evidence="2">Cell membrane</location>
        <topology evidence="2">Multi-pass membrane protein</topology>
    </subcellularLocation>
</comment>
<evidence type="ECO:0000313" key="16">
    <source>
        <dbReference type="Proteomes" id="UP000177165"/>
    </source>
</evidence>
<organism evidence="15 16">
    <name type="scientific">Candidatus Kerfeldbacteria bacterium RIFCSPHIGHO2_02_FULL_42_14</name>
    <dbReference type="NCBI Taxonomy" id="1798540"/>
    <lineage>
        <taxon>Bacteria</taxon>
        <taxon>Candidatus Kerfeldiibacteriota</taxon>
    </lineage>
</organism>
<feature type="transmembrane region" description="Helical" evidence="13">
    <location>
        <begin position="54"/>
        <end position="72"/>
    </location>
</feature>
<dbReference type="PANTHER" id="PTHR35864">
    <property type="entry name" value="ZINC METALLOPROTEASE MJ0611-RELATED"/>
    <property type="match status" value="1"/>
</dbReference>
<evidence type="ECO:0000256" key="3">
    <source>
        <dbReference type="ARBA" id="ARBA00007931"/>
    </source>
</evidence>
<evidence type="ECO:0000259" key="14">
    <source>
        <dbReference type="Pfam" id="PF02163"/>
    </source>
</evidence>
<keyword evidence="12 13" id="KW-0472">Membrane</keyword>
<evidence type="ECO:0000256" key="9">
    <source>
        <dbReference type="ARBA" id="ARBA00022833"/>
    </source>
</evidence>
<feature type="transmembrane region" description="Helical" evidence="13">
    <location>
        <begin position="127"/>
        <end position="147"/>
    </location>
</feature>
<feature type="transmembrane region" description="Helical" evidence="13">
    <location>
        <begin position="12"/>
        <end position="33"/>
    </location>
</feature>
<dbReference type="CDD" id="cd06158">
    <property type="entry name" value="S2P-M50_like_1"/>
    <property type="match status" value="1"/>
</dbReference>
<evidence type="ECO:0000256" key="6">
    <source>
        <dbReference type="ARBA" id="ARBA00022692"/>
    </source>
</evidence>
<dbReference type="GO" id="GO:0006508">
    <property type="term" value="P:proteolysis"/>
    <property type="evidence" value="ECO:0007669"/>
    <property type="project" value="UniProtKB-KW"/>
</dbReference>